<accession>A0A3B0MDB2</accession>
<gene>
    <name evidence="1" type="ORF">ROE7235_03626</name>
</gene>
<protein>
    <submittedName>
        <fullName evidence="1">Uncharacterized protein</fullName>
    </submittedName>
</protein>
<name>A0A3B0MDB2_9RHOB</name>
<proteinExistence type="predicted"/>
<organism evidence="1 2">
    <name type="scientific">Roseinatronobacter ekhonensis</name>
    <dbReference type="NCBI Taxonomy" id="254356"/>
    <lineage>
        <taxon>Bacteria</taxon>
        <taxon>Pseudomonadati</taxon>
        <taxon>Pseudomonadota</taxon>
        <taxon>Alphaproteobacteria</taxon>
        <taxon>Rhodobacterales</taxon>
        <taxon>Paracoccaceae</taxon>
        <taxon>Roseinatronobacter</taxon>
    </lineage>
</organism>
<dbReference type="AlphaFoldDB" id="A0A3B0MDB2"/>
<dbReference type="Proteomes" id="UP000272908">
    <property type="component" value="Unassembled WGS sequence"/>
</dbReference>
<keyword evidence="2" id="KW-1185">Reference proteome</keyword>
<dbReference type="EMBL" id="UIHC01000080">
    <property type="protein sequence ID" value="SUZ33851.1"/>
    <property type="molecule type" value="Genomic_DNA"/>
</dbReference>
<sequence length="74" mass="8090">MTDSQEPPDFDDSPPLSRILCDQYLDGEITLEAVAKQLGFSLEDAQGCVDVVQVWRDAEAEAQEFAAKGDGIPF</sequence>
<dbReference type="RefSeq" id="WP_121097081.1">
    <property type="nucleotide sequence ID" value="NZ_UIHC01000080.1"/>
</dbReference>
<reference evidence="2" key="1">
    <citation type="submission" date="2018-08" db="EMBL/GenBank/DDBJ databases">
        <authorList>
            <person name="Rodrigo-Torres L."/>
            <person name="Arahal R. D."/>
            <person name="Lucena T."/>
        </authorList>
    </citation>
    <scope>NUCLEOTIDE SEQUENCE [LARGE SCALE GENOMIC DNA]</scope>
    <source>
        <strain evidence="2">CECT 7235</strain>
    </source>
</reference>
<evidence type="ECO:0000313" key="1">
    <source>
        <dbReference type="EMBL" id="SUZ33851.1"/>
    </source>
</evidence>
<evidence type="ECO:0000313" key="2">
    <source>
        <dbReference type="Proteomes" id="UP000272908"/>
    </source>
</evidence>